<proteinExistence type="predicted"/>
<dbReference type="SUPFAM" id="SSF50800">
    <property type="entry name" value="PK beta-barrel domain-like"/>
    <property type="match status" value="1"/>
</dbReference>
<accession>A0A484NAB5</accession>
<dbReference type="InterPro" id="IPR011037">
    <property type="entry name" value="Pyrv_Knase-like_insert_dom_sf"/>
</dbReference>
<dbReference type="InterPro" id="IPR005302">
    <property type="entry name" value="MoCF_Sase_C"/>
</dbReference>
<dbReference type="GO" id="GO:0032787">
    <property type="term" value="P:monocarboxylic acid metabolic process"/>
    <property type="evidence" value="ECO:0007669"/>
    <property type="project" value="UniProtKB-ARBA"/>
</dbReference>
<dbReference type="Proteomes" id="UP000595140">
    <property type="component" value="Unassembled WGS sequence"/>
</dbReference>
<dbReference type="SUPFAM" id="SSF141673">
    <property type="entry name" value="MOSC N-terminal domain-like"/>
    <property type="match status" value="1"/>
</dbReference>
<dbReference type="Pfam" id="PF03473">
    <property type="entry name" value="MOSC"/>
    <property type="match status" value="1"/>
</dbReference>
<dbReference type="PANTHER" id="PTHR14237">
    <property type="entry name" value="MOLYBDOPTERIN COFACTOR SULFURASE MOSC"/>
    <property type="match status" value="1"/>
</dbReference>
<keyword evidence="3" id="KW-1185">Reference proteome</keyword>
<evidence type="ECO:0000313" key="2">
    <source>
        <dbReference type="EMBL" id="VFQ98341.1"/>
    </source>
</evidence>
<dbReference type="Pfam" id="PF03476">
    <property type="entry name" value="MOSC_N"/>
    <property type="match status" value="1"/>
</dbReference>
<gene>
    <name evidence="2" type="ORF">CCAM_LOCUS40117</name>
</gene>
<dbReference type="GO" id="GO:0030170">
    <property type="term" value="F:pyridoxal phosphate binding"/>
    <property type="evidence" value="ECO:0007669"/>
    <property type="project" value="InterPro"/>
</dbReference>
<protein>
    <recommendedName>
        <fullName evidence="1">MOSC domain-containing protein</fullName>
    </recommendedName>
</protein>
<dbReference type="PANTHER" id="PTHR14237:SF69">
    <property type="entry name" value="MITOCHONDRIAL AMIDOXIME REDUCING COMPONENT 2-LIKE ISOFORM X1"/>
    <property type="match status" value="1"/>
</dbReference>
<dbReference type="GO" id="GO:0030151">
    <property type="term" value="F:molybdenum ion binding"/>
    <property type="evidence" value="ECO:0007669"/>
    <property type="project" value="InterPro"/>
</dbReference>
<sequence length="329" mass="37317">MGFTSLIRRLLWKEELTTEECEEEEEAGKVESIWIYPIKSCRYISVSQAAFSSTGFRWDRLWLVVNSSGRGVTQRVHPKLALVEVELPAEAFREDWEPQRDSFLEIRAAGMNNVLKVPLIEPCSVSDGIALWNWTGSALDEGDEAAEWFTQYLGQPTRLVRFHEASASRPVPVDKYASDHKIKFNDAYPILLASQKSLDALNEKLEEPVSMNRFRPNIVVDGCEPFAEDLWKEIKINGLKFNAAQLCERCKVPRVNQETGELGSEPTQTLMKFRSTESLRSDNKPPGKVYFGQLFVSSDRSLQAKRKAIKVGDPVYALKIVSSYDDVAF</sequence>
<feature type="domain" description="MOSC" evidence="1">
    <location>
        <begin position="157"/>
        <end position="318"/>
    </location>
</feature>
<name>A0A484NAB5_9ASTE</name>
<dbReference type="GO" id="GO:0003824">
    <property type="term" value="F:catalytic activity"/>
    <property type="evidence" value="ECO:0007669"/>
    <property type="project" value="InterPro"/>
</dbReference>
<evidence type="ECO:0000313" key="3">
    <source>
        <dbReference type="Proteomes" id="UP000595140"/>
    </source>
</evidence>
<dbReference type="OrthoDB" id="17255at2759"/>
<dbReference type="PROSITE" id="PS51340">
    <property type="entry name" value="MOSC"/>
    <property type="match status" value="1"/>
</dbReference>
<reference evidence="2 3" key="1">
    <citation type="submission" date="2018-04" db="EMBL/GenBank/DDBJ databases">
        <authorList>
            <person name="Vogel A."/>
        </authorList>
    </citation>
    <scope>NUCLEOTIDE SEQUENCE [LARGE SCALE GENOMIC DNA]</scope>
</reference>
<evidence type="ECO:0000259" key="1">
    <source>
        <dbReference type="PROSITE" id="PS51340"/>
    </source>
</evidence>
<dbReference type="AlphaFoldDB" id="A0A484NAB5"/>
<dbReference type="InterPro" id="IPR005303">
    <property type="entry name" value="MOCOS_middle"/>
</dbReference>
<dbReference type="EMBL" id="OOIL02006581">
    <property type="protein sequence ID" value="VFQ98341.1"/>
    <property type="molecule type" value="Genomic_DNA"/>
</dbReference>
<organism evidence="2 3">
    <name type="scientific">Cuscuta campestris</name>
    <dbReference type="NCBI Taxonomy" id="132261"/>
    <lineage>
        <taxon>Eukaryota</taxon>
        <taxon>Viridiplantae</taxon>
        <taxon>Streptophyta</taxon>
        <taxon>Embryophyta</taxon>
        <taxon>Tracheophyta</taxon>
        <taxon>Spermatophyta</taxon>
        <taxon>Magnoliopsida</taxon>
        <taxon>eudicotyledons</taxon>
        <taxon>Gunneridae</taxon>
        <taxon>Pentapetalae</taxon>
        <taxon>asterids</taxon>
        <taxon>lamiids</taxon>
        <taxon>Solanales</taxon>
        <taxon>Convolvulaceae</taxon>
        <taxon>Cuscuteae</taxon>
        <taxon>Cuscuta</taxon>
        <taxon>Cuscuta subgen. Grammica</taxon>
        <taxon>Cuscuta sect. Cleistogrammica</taxon>
    </lineage>
</organism>